<dbReference type="InterPro" id="IPR010693">
    <property type="entry name" value="Divergent_4Fe-4S_mono-cluster"/>
</dbReference>
<gene>
    <name evidence="6" type="ORF">RB2654_18728</name>
</gene>
<dbReference type="AlphaFoldDB" id="A3V9Q6"/>
<dbReference type="RefSeq" id="WP_008334411.1">
    <property type="nucleotide sequence ID" value="NZ_CH902578.1"/>
</dbReference>
<dbReference type="PANTHER" id="PTHR46491">
    <property type="entry name" value="CDGSH IRON SULFUR DOMAIN PROTEIN HOMOLOG"/>
    <property type="match status" value="1"/>
</dbReference>
<dbReference type="GO" id="GO:0051537">
    <property type="term" value="F:2 iron, 2 sulfur cluster binding"/>
    <property type="evidence" value="ECO:0007669"/>
    <property type="project" value="UniProtKB-KW"/>
</dbReference>
<sequence length="207" mass="22211">MSRAKSDEITIQFDGSKCIHARRCVLGLPAVFKPGTPGGWLFPENARAAEIARVIDACPSGALSYTRHDGGMGEQVPPVNTVRLWENGPNELRGDLWIDEAPTTRMLLCRCGQSKNKPFCDNSHVAAGFTATSEPETQDAQETEIGGDLTVTPLPNGPVKIEGHVEVIAASGRQVAVGEKMFLCRCGQSANKPFCDGSHTRAGFTTE</sequence>
<evidence type="ECO:0000313" key="6">
    <source>
        <dbReference type="EMBL" id="EAQ14647.1"/>
    </source>
</evidence>
<name>A3V9Q6_9RHOB</name>
<proteinExistence type="predicted"/>
<reference evidence="6 7" key="1">
    <citation type="journal article" date="2010" name="J. Bacteriol.">
        <title>Genome sequences of Pelagibaca bermudensis HTCC2601T and Maritimibacter alkaliphilus HTCC2654T, the type strains of two marine Roseobacter genera.</title>
        <authorList>
            <person name="Thrash J.C."/>
            <person name="Cho J.C."/>
            <person name="Ferriera S."/>
            <person name="Johnson J."/>
            <person name="Vergin K.L."/>
            <person name="Giovannoni S.J."/>
        </authorList>
    </citation>
    <scope>NUCLEOTIDE SEQUENCE [LARGE SCALE GENOMIC DNA]</scope>
    <source>
        <strain evidence="6 7">HTCC2654</strain>
    </source>
</reference>
<keyword evidence="7" id="KW-1185">Reference proteome</keyword>
<feature type="domain" description="Iron-binding zinc finger CDGSH type" evidence="5">
    <location>
        <begin position="168"/>
        <end position="205"/>
    </location>
</feature>
<dbReference type="InterPro" id="IPR052950">
    <property type="entry name" value="CISD"/>
</dbReference>
<organism evidence="6 7">
    <name type="scientific">Maritimibacter alkaliphilus HTCC2654</name>
    <dbReference type="NCBI Taxonomy" id="314271"/>
    <lineage>
        <taxon>Bacteria</taxon>
        <taxon>Pseudomonadati</taxon>
        <taxon>Pseudomonadota</taxon>
        <taxon>Alphaproteobacteria</taxon>
        <taxon>Rhodobacterales</taxon>
        <taxon>Roseobacteraceae</taxon>
        <taxon>Maritimibacter</taxon>
    </lineage>
</organism>
<keyword evidence="1" id="KW-0001">2Fe-2S</keyword>
<dbReference type="Pfam" id="PF06902">
    <property type="entry name" value="Fer4_19"/>
    <property type="match status" value="1"/>
</dbReference>
<dbReference type="eggNOG" id="COG3592">
    <property type="taxonomic scope" value="Bacteria"/>
</dbReference>
<dbReference type="GO" id="GO:0005737">
    <property type="term" value="C:cytoplasm"/>
    <property type="evidence" value="ECO:0007669"/>
    <property type="project" value="UniProtKB-ARBA"/>
</dbReference>
<evidence type="ECO:0000256" key="2">
    <source>
        <dbReference type="ARBA" id="ARBA00022723"/>
    </source>
</evidence>
<dbReference type="Pfam" id="PF09360">
    <property type="entry name" value="zf-CDGSH"/>
    <property type="match status" value="2"/>
</dbReference>
<evidence type="ECO:0000259" key="5">
    <source>
        <dbReference type="SMART" id="SM00704"/>
    </source>
</evidence>
<dbReference type="HOGENOM" id="CLU_1207584_0_0_5"/>
<protein>
    <recommendedName>
        <fullName evidence="5">Iron-binding zinc finger CDGSH type domain-containing protein</fullName>
    </recommendedName>
</protein>
<evidence type="ECO:0000313" key="7">
    <source>
        <dbReference type="Proteomes" id="UP000002931"/>
    </source>
</evidence>
<dbReference type="InterPro" id="IPR042216">
    <property type="entry name" value="MitoNEET_CISD"/>
</dbReference>
<dbReference type="STRING" id="314271.RB2654_18728"/>
<dbReference type="SUPFAM" id="SSF54862">
    <property type="entry name" value="4Fe-4S ferredoxins"/>
    <property type="match status" value="1"/>
</dbReference>
<evidence type="ECO:0000256" key="3">
    <source>
        <dbReference type="ARBA" id="ARBA00023004"/>
    </source>
</evidence>
<feature type="domain" description="Iron-binding zinc finger CDGSH type" evidence="5">
    <location>
        <begin position="87"/>
        <end position="130"/>
    </location>
</feature>
<comment type="caution">
    <text evidence="6">The sequence shown here is derived from an EMBL/GenBank/DDBJ whole genome shotgun (WGS) entry which is preliminary data.</text>
</comment>
<dbReference type="GO" id="GO:0046872">
    <property type="term" value="F:metal ion binding"/>
    <property type="evidence" value="ECO:0007669"/>
    <property type="project" value="UniProtKB-KW"/>
</dbReference>
<dbReference type="Proteomes" id="UP000002931">
    <property type="component" value="Unassembled WGS sequence"/>
</dbReference>
<dbReference type="eggNOG" id="COG3369">
    <property type="taxonomic scope" value="Bacteria"/>
</dbReference>
<dbReference type="SMART" id="SM00704">
    <property type="entry name" value="ZnF_CDGSH"/>
    <property type="match status" value="2"/>
</dbReference>
<keyword evidence="3" id="KW-0408">Iron</keyword>
<evidence type="ECO:0000256" key="4">
    <source>
        <dbReference type="ARBA" id="ARBA00023014"/>
    </source>
</evidence>
<dbReference type="InterPro" id="IPR018967">
    <property type="entry name" value="FeS-contain_CDGSH-typ"/>
</dbReference>
<keyword evidence="2" id="KW-0479">Metal-binding</keyword>
<dbReference type="OrthoDB" id="9795032at2"/>
<accession>A3V9Q6</accession>
<dbReference type="EMBL" id="AAMT01000001">
    <property type="protein sequence ID" value="EAQ14647.1"/>
    <property type="molecule type" value="Genomic_DNA"/>
</dbReference>
<dbReference type="Gene3D" id="3.40.5.90">
    <property type="entry name" value="CDGSH iron-sulfur domain, mitoNEET-type"/>
    <property type="match status" value="2"/>
</dbReference>
<evidence type="ECO:0000256" key="1">
    <source>
        <dbReference type="ARBA" id="ARBA00022714"/>
    </source>
</evidence>
<dbReference type="PANTHER" id="PTHR46491:SF3">
    <property type="entry name" value="CDGSH IRON-SULFUR DOMAIN-CONTAINING PROTEIN 3, MITOCHONDRIAL"/>
    <property type="match status" value="1"/>
</dbReference>
<keyword evidence="4" id="KW-0411">Iron-sulfur</keyword>